<dbReference type="NCBIfam" id="TIGR02532">
    <property type="entry name" value="IV_pilin_GFxxxE"/>
    <property type="match status" value="1"/>
</dbReference>
<dbReference type="EMBL" id="WXEX01000007">
    <property type="protein sequence ID" value="MZP43310.1"/>
    <property type="molecule type" value="Genomic_DNA"/>
</dbReference>
<evidence type="ECO:0000313" key="2">
    <source>
        <dbReference type="EMBL" id="MZP43310.1"/>
    </source>
</evidence>
<protein>
    <submittedName>
        <fullName evidence="2">Prepilin-type N-terminal cleavage/methylation domain-containing protein</fullName>
    </submittedName>
</protein>
<keyword evidence="3" id="KW-1185">Reference proteome</keyword>
<proteinExistence type="predicted"/>
<organism evidence="2 3">
    <name type="scientific">Heliomicrobium gestii</name>
    <name type="common">Heliobacterium gestii</name>
    <dbReference type="NCBI Taxonomy" id="2699"/>
    <lineage>
        <taxon>Bacteria</taxon>
        <taxon>Bacillati</taxon>
        <taxon>Bacillota</taxon>
        <taxon>Clostridia</taxon>
        <taxon>Eubacteriales</taxon>
        <taxon>Heliobacteriaceae</taxon>
        <taxon>Heliomicrobium</taxon>
    </lineage>
</organism>
<gene>
    <name evidence="2" type="ORF">GTO89_09690</name>
</gene>
<evidence type="ECO:0000313" key="3">
    <source>
        <dbReference type="Proteomes" id="UP000471031"/>
    </source>
</evidence>
<keyword evidence="1" id="KW-0472">Membrane</keyword>
<evidence type="ECO:0000256" key="1">
    <source>
        <dbReference type="SAM" id="Phobius"/>
    </source>
</evidence>
<dbReference type="AlphaFoldDB" id="A0A845LEG3"/>
<reference evidence="2 3" key="1">
    <citation type="submission" date="2020-01" db="EMBL/GenBank/DDBJ databases">
        <title>Whole genome sequence of Heliobacterium gestii DSM 11169.</title>
        <authorList>
            <person name="Kyndt J.A."/>
            <person name="Meyer T.E."/>
        </authorList>
    </citation>
    <scope>NUCLEOTIDE SEQUENCE [LARGE SCALE GENOMIC DNA]</scope>
    <source>
        <strain evidence="2 3">DSM 11169</strain>
    </source>
</reference>
<comment type="caution">
    <text evidence="2">The sequence shown here is derived from an EMBL/GenBank/DDBJ whole genome shotgun (WGS) entry which is preliminary data.</text>
</comment>
<accession>A0A845LEG3</accession>
<name>A0A845LEG3_HELGE</name>
<sequence length="282" mass="30840">MGRRMVRDESGMTLVEMLTVIAILSISFSAIYGMMQMNTRVLERESKSVEARSGAFDQLNELLRDAQKARRADIRNLTAPNRVQLTLHNELFRPNGIKTYLLTDADGDGRDYALSVDGREVLGLRVNAVDGRPFFSMNGDNTLTVVMSYREASANGAETVLETSIASRVYGPLARMEGLTLSGLQKNIQFTPSIFFYSATGRAGATLSVNGEFDDKTYKTTAVVTTPTVKGPEVELADGVAKSVATLAAGENKLVITMSPDLPAEEMKDEDKVNYEIVIYGE</sequence>
<dbReference type="RefSeq" id="WP_161261877.1">
    <property type="nucleotide sequence ID" value="NZ_JAFBDC010000013.1"/>
</dbReference>
<keyword evidence="1" id="KW-0812">Transmembrane</keyword>
<dbReference type="OrthoDB" id="9821438at2"/>
<dbReference type="Proteomes" id="UP000471031">
    <property type="component" value="Unassembled WGS sequence"/>
</dbReference>
<keyword evidence="1" id="KW-1133">Transmembrane helix</keyword>
<dbReference type="Pfam" id="PF07963">
    <property type="entry name" value="N_methyl"/>
    <property type="match status" value="1"/>
</dbReference>
<dbReference type="InterPro" id="IPR012902">
    <property type="entry name" value="N_methyl_site"/>
</dbReference>
<feature type="transmembrane region" description="Helical" evidence="1">
    <location>
        <begin position="12"/>
        <end position="35"/>
    </location>
</feature>